<comment type="caution">
    <text evidence="1">The sequence shown here is derived from an EMBL/GenBank/DDBJ whole genome shotgun (WGS) entry which is preliminary data.</text>
</comment>
<gene>
    <name evidence="1" type="ORF">H5410_028887</name>
</gene>
<name>A0A9J5Z370_SOLCO</name>
<dbReference type="OrthoDB" id="1305336at2759"/>
<evidence type="ECO:0000313" key="1">
    <source>
        <dbReference type="EMBL" id="KAG5607395.1"/>
    </source>
</evidence>
<accession>A0A9J5Z370</accession>
<reference evidence="1 2" key="1">
    <citation type="submission" date="2020-09" db="EMBL/GenBank/DDBJ databases">
        <title>De no assembly of potato wild relative species, Solanum commersonii.</title>
        <authorList>
            <person name="Cho K."/>
        </authorList>
    </citation>
    <scope>NUCLEOTIDE SEQUENCE [LARGE SCALE GENOMIC DNA]</scope>
    <source>
        <strain evidence="1">LZ3.2</strain>
        <tissue evidence="1">Leaf</tissue>
    </source>
</reference>
<dbReference type="EMBL" id="JACXVP010000005">
    <property type="protein sequence ID" value="KAG5607395.1"/>
    <property type="molecule type" value="Genomic_DNA"/>
</dbReference>
<sequence length="102" mass="12044">MATSHDEDSIKSRRIEQWRPHFNLRGVKASVWRKRVATERFEEDEVTETLKLCSGDKARGGAVSDEFLSKLREMLKEDILSTLRQFHDHRVFEKSLNATMWH</sequence>
<evidence type="ECO:0000313" key="2">
    <source>
        <dbReference type="Proteomes" id="UP000824120"/>
    </source>
</evidence>
<proteinExistence type="predicted"/>
<organism evidence="1 2">
    <name type="scientific">Solanum commersonii</name>
    <name type="common">Commerson's wild potato</name>
    <name type="synonym">Commerson's nightshade</name>
    <dbReference type="NCBI Taxonomy" id="4109"/>
    <lineage>
        <taxon>Eukaryota</taxon>
        <taxon>Viridiplantae</taxon>
        <taxon>Streptophyta</taxon>
        <taxon>Embryophyta</taxon>
        <taxon>Tracheophyta</taxon>
        <taxon>Spermatophyta</taxon>
        <taxon>Magnoliopsida</taxon>
        <taxon>eudicotyledons</taxon>
        <taxon>Gunneridae</taxon>
        <taxon>Pentapetalae</taxon>
        <taxon>asterids</taxon>
        <taxon>lamiids</taxon>
        <taxon>Solanales</taxon>
        <taxon>Solanaceae</taxon>
        <taxon>Solanoideae</taxon>
        <taxon>Solaneae</taxon>
        <taxon>Solanum</taxon>
    </lineage>
</organism>
<protein>
    <submittedName>
        <fullName evidence="1">Uncharacterized protein</fullName>
    </submittedName>
</protein>
<keyword evidence="2" id="KW-1185">Reference proteome</keyword>
<dbReference type="AlphaFoldDB" id="A0A9J5Z370"/>
<dbReference type="Proteomes" id="UP000824120">
    <property type="component" value="Chromosome 5"/>
</dbReference>